<dbReference type="PANTHER" id="PTHR11851">
    <property type="entry name" value="METALLOPROTEASE"/>
    <property type="match status" value="1"/>
</dbReference>
<dbReference type="Gene3D" id="3.30.830.10">
    <property type="entry name" value="Metalloenzyme, LuxS/M16 peptidase-like"/>
    <property type="match status" value="2"/>
</dbReference>
<dbReference type="Pfam" id="PF00675">
    <property type="entry name" value="Peptidase_M16"/>
    <property type="match status" value="1"/>
</dbReference>
<name>A0A6I4VMN0_9BACL</name>
<dbReference type="GO" id="GO:0046872">
    <property type="term" value="F:metal ion binding"/>
    <property type="evidence" value="ECO:0007669"/>
    <property type="project" value="InterPro"/>
</dbReference>
<comment type="caution">
    <text evidence="3">The sequence shown here is derived from an EMBL/GenBank/DDBJ whole genome shotgun (WGS) entry which is preliminary data.</text>
</comment>
<evidence type="ECO:0000259" key="1">
    <source>
        <dbReference type="Pfam" id="PF00675"/>
    </source>
</evidence>
<dbReference type="EMBL" id="WUUL01000001">
    <property type="protein sequence ID" value="MXQ52283.1"/>
    <property type="molecule type" value="Genomic_DNA"/>
</dbReference>
<dbReference type="RefSeq" id="WP_160799323.1">
    <property type="nucleotide sequence ID" value="NZ_WUUL01000001.1"/>
</dbReference>
<organism evidence="3 4">
    <name type="scientific">Shimazuella alba</name>
    <dbReference type="NCBI Taxonomy" id="2690964"/>
    <lineage>
        <taxon>Bacteria</taxon>
        <taxon>Bacillati</taxon>
        <taxon>Bacillota</taxon>
        <taxon>Bacilli</taxon>
        <taxon>Bacillales</taxon>
        <taxon>Thermoactinomycetaceae</taxon>
        <taxon>Shimazuella</taxon>
    </lineage>
</organism>
<evidence type="ECO:0000259" key="2">
    <source>
        <dbReference type="Pfam" id="PF05193"/>
    </source>
</evidence>
<keyword evidence="4" id="KW-1185">Reference proteome</keyword>
<dbReference type="Proteomes" id="UP000430692">
    <property type="component" value="Unassembled WGS sequence"/>
</dbReference>
<evidence type="ECO:0000313" key="3">
    <source>
        <dbReference type="EMBL" id="MXQ52283.1"/>
    </source>
</evidence>
<reference evidence="3 4" key="1">
    <citation type="submission" date="2019-12" db="EMBL/GenBank/DDBJ databases">
        <title>Whole-genome analyses of novel actinobacteria.</title>
        <authorList>
            <person name="Sahin N."/>
            <person name="Saygin H."/>
        </authorList>
    </citation>
    <scope>NUCLEOTIDE SEQUENCE [LARGE SCALE GENOMIC DNA]</scope>
    <source>
        <strain evidence="3 4">KC615</strain>
    </source>
</reference>
<dbReference type="NCBIfam" id="NF047421">
    <property type="entry name" value="YfmH_fam"/>
    <property type="match status" value="1"/>
</dbReference>
<dbReference type="PANTHER" id="PTHR11851:SF134">
    <property type="entry name" value="ZINC-DEPENDENT PROTEASE"/>
    <property type="match status" value="1"/>
</dbReference>
<sequence>MKKIDHSQLKETLYYEQLPNGLEIYLLPKPGFQKTYATFTTKYGSIDNTFQREGEQKHQVPDGIAHFLEHKMFEQESGEDVFQQFARQGAAANAFTSFTRTAYLFSCTENTNENLVTLLDFVQAPYFTDQNVEKEKGIIGQEIKMYDDNPDWRSYFGLIEAFYQNHPVKIDIAGTVESISKITKETLYDCYHTFYHPSNMLLFIVGGIEAEKTLQLIRDNQSTKKFDPPAKINRFYPDESNAVAEPKKIMKLSVQTPKCLMGYKEKSSEVSRIGTERLKQELTTQICLDVMFSTSSDFYQSLYDDGIIDDTFGFDYSLEPGYGFTMFGGDTHQPEELIKRIQEEIPRRVSTGVTQEEFDRIQKKRIGASLRSLNSLEWIANQFTSYRFQETDLFDIIPTLEKLTLEDVNQRLKTHFQADQFAVSLVMPK</sequence>
<dbReference type="InterPro" id="IPR007863">
    <property type="entry name" value="Peptidase_M16_C"/>
</dbReference>
<dbReference type="AlphaFoldDB" id="A0A6I4VMN0"/>
<protein>
    <submittedName>
        <fullName evidence="3">Peptidase M16</fullName>
    </submittedName>
</protein>
<dbReference type="InterPro" id="IPR050361">
    <property type="entry name" value="MPP/UQCRC_Complex"/>
</dbReference>
<feature type="domain" description="Peptidase M16 N-terminal" evidence="1">
    <location>
        <begin position="62"/>
        <end position="175"/>
    </location>
</feature>
<dbReference type="SUPFAM" id="SSF63411">
    <property type="entry name" value="LuxS/MPP-like metallohydrolase"/>
    <property type="match status" value="2"/>
</dbReference>
<feature type="domain" description="Peptidase M16 C-terminal" evidence="2">
    <location>
        <begin position="181"/>
        <end position="363"/>
    </location>
</feature>
<dbReference type="Pfam" id="PF05193">
    <property type="entry name" value="Peptidase_M16_C"/>
    <property type="match status" value="1"/>
</dbReference>
<proteinExistence type="predicted"/>
<gene>
    <name evidence="3" type="ORF">GSM42_00655</name>
</gene>
<dbReference type="InterPro" id="IPR011249">
    <property type="entry name" value="Metalloenz_LuxS/M16"/>
</dbReference>
<evidence type="ECO:0000313" key="4">
    <source>
        <dbReference type="Proteomes" id="UP000430692"/>
    </source>
</evidence>
<accession>A0A6I4VMN0</accession>
<dbReference type="InterPro" id="IPR011765">
    <property type="entry name" value="Pept_M16_N"/>
</dbReference>